<proteinExistence type="inferred from homology"/>
<feature type="region of interest" description="Disordered" evidence="2">
    <location>
        <begin position="79"/>
        <end position="121"/>
    </location>
</feature>
<gene>
    <name evidence="4" type="ORF">GCM10009737_30970</name>
</gene>
<reference evidence="4 5" key="1">
    <citation type="journal article" date="2019" name="Int. J. Syst. Evol. Microbiol.">
        <title>The Global Catalogue of Microorganisms (GCM) 10K type strain sequencing project: providing services to taxonomists for standard genome sequencing and annotation.</title>
        <authorList>
            <consortium name="The Broad Institute Genomics Platform"/>
            <consortium name="The Broad Institute Genome Sequencing Center for Infectious Disease"/>
            <person name="Wu L."/>
            <person name="Ma J."/>
        </authorList>
    </citation>
    <scope>NUCLEOTIDE SEQUENCE [LARGE SCALE GENOMIC DNA]</scope>
    <source>
        <strain evidence="4 5">JCM 14046</strain>
    </source>
</reference>
<dbReference type="GO" id="GO:0004519">
    <property type="term" value="F:endonuclease activity"/>
    <property type="evidence" value="ECO:0007669"/>
    <property type="project" value="UniProtKB-KW"/>
</dbReference>
<accession>A0ABN2PNG7</accession>
<dbReference type="Pfam" id="PF02720">
    <property type="entry name" value="DUF222"/>
    <property type="match status" value="1"/>
</dbReference>
<dbReference type="Pfam" id="PF01844">
    <property type="entry name" value="HNH"/>
    <property type="match status" value="1"/>
</dbReference>
<feature type="domain" description="HNH nuclease" evidence="3">
    <location>
        <begin position="376"/>
        <end position="428"/>
    </location>
</feature>
<feature type="region of interest" description="Disordered" evidence="2">
    <location>
        <begin position="249"/>
        <end position="280"/>
    </location>
</feature>
<protein>
    <submittedName>
        <fullName evidence="4">HNH endonuclease signature motif containing protein</fullName>
    </submittedName>
</protein>
<evidence type="ECO:0000313" key="5">
    <source>
        <dbReference type="Proteomes" id="UP001501612"/>
    </source>
</evidence>
<keyword evidence="4" id="KW-0378">Hydrolase</keyword>
<dbReference type="Gene3D" id="1.10.30.50">
    <property type="match status" value="1"/>
</dbReference>
<organism evidence="4 5">
    <name type="scientific">Nocardioides lentus</name>
    <dbReference type="NCBI Taxonomy" id="338077"/>
    <lineage>
        <taxon>Bacteria</taxon>
        <taxon>Bacillati</taxon>
        <taxon>Actinomycetota</taxon>
        <taxon>Actinomycetes</taxon>
        <taxon>Propionibacteriales</taxon>
        <taxon>Nocardioidaceae</taxon>
        <taxon>Nocardioides</taxon>
    </lineage>
</organism>
<keyword evidence="5" id="KW-1185">Reference proteome</keyword>
<name>A0ABN2PNG7_9ACTN</name>
<sequence>MTAAPLPLRPPGTLSLATEVEVLHLVLDDLHATPLIGSPAEPTEPAALPAEVHRAQARLDALRLTLIAAADAAGVAQRSGQATTADWVAKNTRSGRPESARDTALATALATSPAGTPDRPALDETRDALAHGALSAAHARVIAHALAQLPAGVTPEQRARCETRLIADAGRFDPTQLRRHARRILAEIEPDPTVVDTHENDQVTAEEDTAYARARLTFHDNGDGTTTGHFTLPHLQAHILSTLIDAMTAPRRRHPRTSATGAETSSPAASEANPFERDRTDPAHARGLALAQLLEHLPTDHLHGTATTQVTVLIDIDTLRGHLKTAGLDTDHTISAGEARRLACTSGLTPAVYARALAGPSVILDQGRQSRLFTETQRRALTATHTHCAAGGCTRPIAWCEIHHRTPWAAGGTTDLANAIPLCGWHHRRTHDHRYRTTHHPDGTVTIQARP</sequence>
<keyword evidence="4" id="KW-0540">Nuclease</keyword>
<evidence type="ECO:0000256" key="1">
    <source>
        <dbReference type="ARBA" id="ARBA00023450"/>
    </source>
</evidence>
<dbReference type="InterPro" id="IPR003870">
    <property type="entry name" value="DUF222"/>
</dbReference>
<evidence type="ECO:0000256" key="2">
    <source>
        <dbReference type="SAM" id="MobiDB-lite"/>
    </source>
</evidence>
<comment type="caution">
    <text evidence="4">The sequence shown here is derived from an EMBL/GenBank/DDBJ whole genome shotgun (WGS) entry which is preliminary data.</text>
</comment>
<dbReference type="EMBL" id="BAAAMY010000007">
    <property type="protein sequence ID" value="GAA1926905.1"/>
    <property type="molecule type" value="Genomic_DNA"/>
</dbReference>
<dbReference type="InterPro" id="IPR002711">
    <property type="entry name" value="HNH"/>
</dbReference>
<evidence type="ECO:0000259" key="3">
    <source>
        <dbReference type="SMART" id="SM00507"/>
    </source>
</evidence>
<dbReference type="Proteomes" id="UP001501612">
    <property type="component" value="Unassembled WGS sequence"/>
</dbReference>
<dbReference type="RefSeq" id="WP_344008496.1">
    <property type="nucleotide sequence ID" value="NZ_BAAAMY010000007.1"/>
</dbReference>
<feature type="compositionally biased region" description="Polar residues" evidence="2">
    <location>
        <begin position="257"/>
        <end position="268"/>
    </location>
</feature>
<evidence type="ECO:0000313" key="4">
    <source>
        <dbReference type="EMBL" id="GAA1926905.1"/>
    </source>
</evidence>
<comment type="similarity">
    <text evidence="1">Belongs to the Rv1128c/1148c/1588c/1702c/1945/3466 family.</text>
</comment>
<dbReference type="InterPro" id="IPR003615">
    <property type="entry name" value="HNH_nuc"/>
</dbReference>
<keyword evidence="4" id="KW-0255">Endonuclease</keyword>
<dbReference type="CDD" id="cd00085">
    <property type="entry name" value="HNHc"/>
    <property type="match status" value="1"/>
</dbReference>
<dbReference type="SMART" id="SM00507">
    <property type="entry name" value="HNHc"/>
    <property type="match status" value="1"/>
</dbReference>